<keyword evidence="12" id="KW-1185">Reference proteome</keyword>
<accession>A0A8S4Q4E3</accession>
<dbReference type="InterPro" id="IPR055401">
    <property type="entry name" value="CEMIP_beta-hel_dom"/>
</dbReference>
<evidence type="ECO:0000256" key="6">
    <source>
        <dbReference type="ARBA" id="ARBA00023295"/>
    </source>
</evidence>
<dbReference type="GO" id="GO:0030246">
    <property type="term" value="F:carbohydrate binding"/>
    <property type="evidence" value="ECO:0007669"/>
    <property type="project" value="InterPro"/>
</dbReference>
<dbReference type="InterPro" id="IPR043030">
    <property type="entry name" value="BGBP_N_sf"/>
</dbReference>
<name>A0A8S4Q4E3_OWEFU</name>
<dbReference type="OrthoDB" id="190675at2759"/>
<evidence type="ECO:0000256" key="8">
    <source>
        <dbReference type="SAM" id="SignalP"/>
    </source>
</evidence>
<dbReference type="PANTHER" id="PTHR15535">
    <property type="entry name" value="TRANSMEMBRANE PROTEIN 2-RELATED"/>
    <property type="match status" value="1"/>
</dbReference>
<dbReference type="Pfam" id="PF15886">
    <property type="entry name" value="CBM39"/>
    <property type="match status" value="1"/>
</dbReference>
<evidence type="ECO:0000256" key="1">
    <source>
        <dbReference type="ARBA" id="ARBA00004236"/>
    </source>
</evidence>
<evidence type="ECO:0000256" key="3">
    <source>
        <dbReference type="ARBA" id="ARBA00022475"/>
    </source>
</evidence>
<evidence type="ECO:0008006" key="13">
    <source>
        <dbReference type="Google" id="ProtNLM"/>
    </source>
</evidence>
<dbReference type="SUPFAM" id="SSF51126">
    <property type="entry name" value="Pectin lyase-like"/>
    <property type="match status" value="1"/>
</dbReference>
<keyword evidence="4" id="KW-0378">Hydrolase</keyword>
<feature type="domain" description="G8" evidence="9">
    <location>
        <begin position="190"/>
        <end position="312"/>
    </location>
</feature>
<organism evidence="11 12">
    <name type="scientific">Owenia fusiformis</name>
    <name type="common">Polychaete worm</name>
    <dbReference type="NCBI Taxonomy" id="6347"/>
    <lineage>
        <taxon>Eukaryota</taxon>
        <taxon>Metazoa</taxon>
        <taxon>Spiralia</taxon>
        <taxon>Lophotrochozoa</taxon>
        <taxon>Annelida</taxon>
        <taxon>Polychaeta</taxon>
        <taxon>Sedentaria</taxon>
        <taxon>Canalipalpata</taxon>
        <taxon>Sabellida</taxon>
        <taxon>Oweniida</taxon>
        <taxon>Oweniidae</taxon>
        <taxon>Owenia</taxon>
    </lineage>
</organism>
<dbReference type="InterPro" id="IPR031756">
    <property type="entry name" value="BGBP_N"/>
</dbReference>
<keyword evidence="6" id="KW-0326">Glycosidase</keyword>
<dbReference type="InterPro" id="IPR052252">
    <property type="entry name" value="CEMIP/CEMIP2"/>
</dbReference>
<dbReference type="GO" id="GO:0016798">
    <property type="term" value="F:hydrolase activity, acting on glycosyl bonds"/>
    <property type="evidence" value="ECO:0007669"/>
    <property type="project" value="UniProtKB-KW"/>
</dbReference>
<keyword evidence="3" id="KW-1003">Cell membrane</keyword>
<protein>
    <recommendedName>
        <fullName evidence="13">Hyaluronoglucosaminidase</fullName>
    </recommendedName>
</protein>
<feature type="signal peptide" evidence="8">
    <location>
        <begin position="1"/>
        <end position="20"/>
    </location>
</feature>
<keyword evidence="5" id="KW-0325">Glycoprotein</keyword>
<dbReference type="Pfam" id="PF24606">
    <property type="entry name" value="CEMIP_beta-hel"/>
    <property type="match status" value="1"/>
</dbReference>
<comment type="similarity">
    <text evidence="2">Belongs to the CEMIP family.</text>
</comment>
<evidence type="ECO:0000313" key="11">
    <source>
        <dbReference type="EMBL" id="CAH1800781.1"/>
    </source>
</evidence>
<feature type="domain" description="CBM39" evidence="10">
    <location>
        <begin position="21"/>
        <end position="122"/>
    </location>
</feature>
<dbReference type="InterPro" id="IPR055400">
    <property type="entry name" value="CEMIP_X"/>
</dbReference>
<dbReference type="Proteomes" id="UP000749559">
    <property type="component" value="Unassembled WGS sequence"/>
</dbReference>
<evidence type="ECO:0000313" key="12">
    <source>
        <dbReference type="Proteomes" id="UP000749559"/>
    </source>
</evidence>
<reference evidence="11" key="1">
    <citation type="submission" date="2022-03" db="EMBL/GenBank/DDBJ databases">
        <authorList>
            <person name="Martin C."/>
        </authorList>
    </citation>
    <scope>NUCLEOTIDE SEQUENCE</scope>
</reference>
<gene>
    <name evidence="11" type="ORF">OFUS_LOCUS24624</name>
</gene>
<dbReference type="SMART" id="SM01225">
    <property type="entry name" value="G8"/>
    <property type="match status" value="1"/>
</dbReference>
<dbReference type="PROSITE" id="PS51484">
    <property type="entry name" value="G8"/>
    <property type="match status" value="1"/>
</dbReference>
<dbReference type="Pfam" id="PF24605">
    <property type="entry name" value="CEMIP_X"/>
    <property type="match status" value="1"/>
</dbReference>
<comment type="caution">
    <text evidence="11">The sequence shown here is derived from an EMBL/GenBank/DDBJ whole genome shotgun (WGS) entry which is preliminary data.</text>
</comment>
<evidence type="ECO:0000259" key="10">
    <source>
        <dbReference type="PROSITE" id="PS51969"/>
    </source>
</evidence>
<evidence type="ECO:0000256" key="4">
    <source>
        <dbReference type="ARBA" id="ARBA00022801"/>
    </source>
</evidence>
<dbReference type="Pfam" id="PF10162">
    <property type="entry name" value="G8"/>
    <property type="match status" value="1"/>
</dbReference>
<dbReference type="AlphaFoldDB" id="A0A8S4Q4E3"/>
<dbReference type="InterPro" id="IPR011050">
    <property type="entry name" value="Pectin_lyase_fold/virulence"/>
</dbReference>
<dbReference type="PANTHER" id="PTHR15535:SF17">
    <property type="entry name" value="TRANSMEMBRANE PROTEIN"/>
    <property type="match status" value="1"/>
</dbReference>
<keyword evidence="3" id="KW-0472">Membrane</keyword>
<feature type="chain" id="PRO_5035840318" description="Hyaluronoglucosaminidase" evidence="8">
    <location>
        <begin position="21"/>
        <end position="1094"/>
    </location>
</feature>
<evidence type="ECO:0000256" key="2">
    <source>
        <dbReference type="ARBA" id="ARBA00007586"/>
    </source>
</evidence>
<dbReference type="GO" id="GO:0005886">
    <property type="term" value="C:plasma membrane"/>
    <property type="evidence" value="ECO:0007669"/>
    <property type="project" value="UniProtKB-SubCell"/>
</dbReference>
<dbReference type="PROSITE" id="PS51969">
    <property type="entry name" value="CBM39"/>
    <property type="match status" value="1"/>
</dbReference>
<evidence type="ECO:0000256" key="5">
    <source>
        <dbReference type="ARBA" id="ARBA00023180"/>
    </source>
</evidence>
<evidence type="ECO:0000256" key="7">
    <source>
        <dbReference type="SAM" id="MobiDB-lite"/>
    </source>
</evidence>
<keyword evidence="8" id="KW-0732">Signal</keyword>
<dbReference type="InterPro" id="IPR019316">
    <property type="entry name" value="G8_domain"/>
</dbReference>
<dbReference type="Gene3D" id="2.60.40.2140">
    <property type="entry name" value="Beta-1,3-glucan-recognition protein, N-terminal domain"/>
    <property type="match status" value="1"/>
</dbReference>
<comment type="subcellular location">
    <subcellularLocation>
        <location evidence="1">Cell membrane</location>
    </subcellularLocation>
</comment>
<feature type="region of interest" description="Disordered" evidence="7">
    <location>
        <begin position="119"/>
        <end position="170"/>
    </location>
</feature>
<evidence type="ECO:0000259" key="9">
    <source>
        <dbReference type="PROSITE" id="PS51484"/>
    </source>
</evidence>
<dbReference type="EMBL" id="CAIIXF020000012">
    <property type="protein sequence ID" value="CAH1800781.1"/>
    <property type="molecule type" value="Genomic_DNA"/>
</dbReference>
<proteinExistence type="inferred from homology"/>
<sequence length="1094" mass="121986">MMKTLQVCSILFAFVSFTSANFGSLPKLALLSPKGIRFTLEDPGPGTTVVAFHYSVNTILPGVQAGQWNFDVWNKIGNNYIHENTRVNVNPGDVVHYWVYYTRNGRGYQITDRTWRAEARPTPRPTTTKRPAVEVSTPTRPDVVEPTSRPITQSGSAVEGNTHWPTSSSNCKSTSAIERVACPHQASGLTSWRPGHDENRDVFIGEGKSYLLDDSATLRSITVENGGKLVINDIPSKHIRLKVRSILLRNGGELHIGSETCKYQGKFTIILVGKSNEGVENADFGRKFIGVSDGAVLEIHGQEKRSWTQLVRSLSEGETNPVLSLKDDVTEWNEGDWIVIASTDYDMNQAEEFRIQRCCECNRNQIKIEGQLKYNHFGEMDEGVDMRGEVGLLSRNIVVKGQMEGNCYGDNQCRFFEYDTNGGHVKILRGFKSVHISGLELTNMGQQRLGFYPIHFHLCHDVDERGGYTKPTYVKEVSIHHAFSRCVTIHGTDGLLIKDTVGYDTLGHCYFLEDGAEQRNTLDGNLGLVTKPGTLLPSDRDSNMCRKILNNVWPGHIPDPNACNAVTTFWIAHPNNNFINNVAGGSAQVGYWFIFHNKVTGLSAGKLPNGHGSRSPMGVFKNNRVHSVPRTGLIIDNGVKTSEASARSPSEILTVSAGLYAPHIGSDSRMPRAPAIIDGFIAYKVKGQGSWVRGGDIFFKNSGFADNGIGLTLASAGEIPYDKGSHQEIRNSIFVGESRNHGNKGPAPHTWWGPGYDGIMRTHPEPPHYPLTGYRIYDGPMLIEGCTFRKFIPTGDRKVQAIGFFYSNPFQMTPKNIFTNNKFDAESVKLFTGMKNAPFYGKHDNDGDKTIVITDPDGTLSGYKDSTLVKPDNYLVHHEGCQINQLFNAKVCSGKVVQLYVYGRQPYHLHATLVRDDYPNNPQTLKGIGSNHMFVLHERKSYTLYWSERAPQEVELKAINFERGNNIRVGLCYPSGTKFDVHYRVQDGGYRRVNERLQQVNSINDIDRANGNNYYWDESAGLLFVKVHARNDRVGWDYCSTSGCESIIIQATFTRGAASDCRPKAYPKYQKPKEYVPMLRGGCSNCGASEPLWR</sequence>